<keyword evidence="1" id="KW-1133">Transmembrane helix</keyword>
<keyword evidence="3" id="KW-1185">Reference proteome</keyword>
<organism evidence="2 3">
    <name type="scientific">Natribacillus halophilus</name>
    <dbReference type="NCBI Taxonomy" id="549003"/>
    <lineage>
        <taxon>Bacteria</taxon>
        <taxon>Bacillati</taxon>
        <taxon>Bacillota</taxon>
        <taxon>Bacilli</taxon>
        <taxon>Bacillales</taxon>
        <taxon>Bacillaceae</taxon>
        <taxon>Natribacillus</taxon>
    </lineage>
</organism>
<keyword evidence="1" id="KW-0472">Membrane</keyword>
<sequence>MTGTDLVAIIGISFFAVAVAVIMTLVLFKMATSDKN</sequence>
<keyword evidence="1" id="KW-0812">Transmembrane</keyword>
<evidence type="ECO:0000313" key="2">
    <source>
        <dbReference type="EMBL" id="SDI95562.1"/>
    </source>
</evidence>
<feature type="transmembrane region" description="Helical" evidence="1">
    <location>
        <begin position="6"/>
        <end position="28"/>
    </location>
</feature>
<reference evidence="2 3" key="1">
    <citation type="submission" date="2016-10" db="EMBL/GenBank/DDBJ databases">
        <authorList>
            <person name="de Groot N.N."/>
        </authorList>
    </citation>
    <scope>NUCLEOTIDE SEQUENCE [LARGE SCALE GENOMIC DNA]</scope>
    <source>
        <strain evidence="2 3">DSM 21771</strain>
    </source>
</reference>
<dbReference type="Proteomes" id="UP000198853">
    <property type="component" value="Unassembled WGS sequence"/>
</dbReference>
<accession>A0A1G8PT05</accession>
<evidence type="ECO:0000313" key="3">
    <source>
        <dbReference type="Proteomes" id="UP000198853"/>
    </source>
</evidence>
<gene>
    <name evidence="2" type="ORF">SAMN04488123_10993</name>
</gene>
<dbReference type="AlphaFoldDB" id="A0A1G8PT05"/>
<evidence type="ECO:0008006" key="4">
    <source>
        <dbReference type="Google" id="ProtNLM"/>
    </source>
</evidence>
<name>A0A1G8PT05_9BACI</name>
<protein>
    <recommendedName>
        <fullName evidence="4">Holin-like Toxin (Hol-Tox)</fullName>
    </recommendedName>
</protein>
<evidence type="ECO:0000256" key="1">
    <source>
        <dbReference type="SAM" id="Phobius"/>
    </source>
</evidence>
<proteinExistence type="predicted"/>
<dbReference type="EMBL" id="FNEN01000009">
    <property type="protein sequence ID" value="SDI95562.1"/>
    <property type="molecule type" value="Genomic_DNA"/>
</dbReference>